<feature type="transmembrane region" description="Helical" evidence="1">
    <location>
        <begin position="116"/>
        <end position="144"/>
    </location>
</feature>
<feature type="transmembrane region" description="Helical" evidence="1">
    <location>
        <begin position="67"/>
        <end position="88"/>
    </location>
</feature>
<evidence type="ECO:0000256" key="1">
    <source>
        <dbReference type="SAM" id="Phobius"/>
    </source>
</evidence>
<evidence type="ECO:0000313" key="4">
    <source>
        <dbReference type="Proteomes" id="UP000186894"/>
    </source>
</evidence>
<dbReference type="Pfam" id="PF00884">
    <property type="entry name" value="Sulfatase"/>
    <property type="match status" value="1"/>
</dbReference>
<feature type="transmembrane region" description="Helical" evidence="1">
    <location>
        <begin position="37"/>
        <end position="55"/>
    </location>
</feature>
<dbReference type="SUPFAM" id="SSF53649">
    <property type="entry name" value="Alkaline phosphatase-like"/>
    <property type="match status" value="1"/>
</dbReference>
<dbReference type="OrthoDB" id="1376015at2"/>
<dbReference type="Gene3D" id="3.40.720.10">
    <property type="entry name" value="Alkaline Phosphatase, subunit A"/>
    <property type="match status" value="1"/>
</dbReference>
<dbReference type="InterPro" id="IPR000917">
    <property type="entry name" value="Sulfatase_N"/>
</dbReference>
<gene>
    <name evidence="3" type="ORF">BJF95_04605</name>
</gene>
<dbReference type="RefSeq" id="WP_075638150.1">
    <property type="nucleotide sequence ID" value="NZ_MKIM01000021.1"/>
</dbReference>
<keyword evidence="1" id="KW-0472">Membrane</keyword>
<feature type="domain" description="Sulfatase N-terminal" evidence="2">
    <location>
        <begin position="313"/>
        <end position="485"/>
    </location>
</feature>
<dbReference type="AlphaFoldDB" id="A0A1Q8ZWM0"/>
<reference evidence="3 4" key="1">
    <citation type="submission" date="2016-09" db="EMBL/GenBank/DDBJ databases">
        <title>Rhizobium oryziradicis sp. nov., isolated from the root of rice.</title>
        <authorList>
            <person name="Zhao J."/>
            <person name="Zhang X."/>
        </authorList>
    </citation>
    <scope>NUCLEOTIDE SEQUENCE [LARGE SCALE GENOMIC DNA]</scope>
    <source>
        <strain evidence="3 4">N19</strain>
    </source>
</reference>
<keyword evidence="4" id="KW-1185">Reference proteome</keyword>
<evidence type="ECO:0000259" key="2">
    <source>
        <dbReference type="Pfam" id="PF00884"/>
    </source>
</evidence>
<protein>
    <submittedName>
        <fullName evidence="3">Sulfatase</fullName>
    </submittedName>
</protein>
<keyword evidence="1" id="KW-0812">Transmembrane</keyword>
<evidence type="ECO:0000313" key="3">
    <source>
        <dbReference type="EMBL" id="OLP46481.1"/>
    </source>
</evidence>
<keyword evidence="1" id="KW-1133">Transmembrane helix</keyword>
<proteinExistence type="predicted"/>
<feature type="transmembrane region" description="Helical" evidence="1">
    <location>
        <begin position="164"/>
        <end position="184"/>
    </location>
</feature>
<dbReference type="InterPro" id="IPR017850">
    <property type="entry name" value="Alkaline_phosphatase_core_sf"/>
</dbReference>
<name>A0A1Q8ZWM0_9HYPH</name>
<dbReference type="Proteomes" id="UP000186894">
    <property type="component" value="Unassembled WGS sequence"/>
</dbReference>
<dbReference type="EMBL" id="MKIM01000021">
    <property type="protein sequence ID" value="OLP46481.1"/>
    <property type="molecule type" value="Genomic_DNA"/>
</dbReference>
<comment type="caution">
    <text evidence="3">The sequence shown here is derived from an EMBL/GenBank/DDBJ whole genome shotgun (WGS) entry which is preliminary data.</text>
</comment>
<dbReference type="STRING" id="1867956.BJF95_04605"/>
<accession>A0A1Q8ZWM0</accession>
<sequence>MRRYRFDKRILAAVVFFLIAFVVLTLPDHPDAFSARAFLRLPVEVPLLGLTLLLLPQRLTVLLKPIFVSAIGIMLFLKIADIGVQSAFQRPFNPYLDTKMLVDGWRLMRGTIGTPAAVLTIGALISAFSAVIYLFHWSATTLALRERASERRGAANRVQKIAKVYAGILLFGAAISAIGPMFGFQPVMDARALPYLSARLTLVAESVADMRRFERELAAYPSQAFHPGLFQAVRGRDVVLIFIESYGRSAVDDPRYRPLVRARQASMEHALKAAGYGSASGWSVSPTVGGISWLAHGTLLSGLWIDSQARYDRLMMSDWPSLNRQFQQAGWRTAAVMPAITMDWPEASYFGYDQVLASKDLGYKGKPFNWVTMPDQYTLHALDQLVRQPARRAAKPVMAEIALISSHAPWTPIPKLVDWDQIGDGTIFNAQAEEGDSPAVVWADQDRVRHQYIQTIDYTLQTVSDYITRFGDDAVFIILGDHQPAALITGSNASRSVPVHIISRDQKLIERFGAEGFSMGMTPQADAPEVRMGKLRPLLVRLFSTQ</sequence>
<organism evidence="3 4">
    <name type="scientific">Rhizobium oryziradicis</name>
    <dbReference type="NCBI Taxonomy" id="1867956"/>
    <lineage>
        <taxon>Bacteria</taxon>
        <taxon>Pseudomonadati</taxon>
        <taxon>Pseudomonadota</taxon>
        <taxon>Alphaproteobacteria</taxon>
        <taxon>Hyphomicrobiales</taxon>
        <taxon>Rhizobiaceae</taxon>
        <taxon>Rhizobium/Agrobacterium group</taxon>
        <taxon>Rhizobium</taxon>
    </lineage>
</organism>